<comment type="similarity">
    <text evidence="1">Belongs to the universal stress protein A family.</text>
</comment>
<gene>
    <name evidence="3" type="ORF">SAMN05216218_106180</name>
</gene>
<evidence type="ECO:0000259" key="2">
    <source>
        <dbReference type="Pfam" id="PF00582"/>
    </source>
</evidence>
<dbReference type="OrthoDB" id="281037at2157"/>
<dbReference type="InterPro" id="IPR014729">
    <property type="entry name" value="Rossmann-like_a/b/a_fold"/>
</dbReference>
<dbReference type="AlphaFoldDB" id="A0A1G7L688"/>
<dbReference type="InterPro" id="IPR006016">
    <property type="entry name" value="UspA"/>
</dbReference>
<dbReference type="Proteomes" id="UP000199076">
    <property type="component" value="Unassembled WGS sequence"/>
</dbReference>
<dbReference type="CDD" id="cd00293">
    <property type="entry name" value="USP-like"/>
    <property type="match status" value="1"/>
</dbReference>
<feature type="domain" description="UspA" evidence="2">
    <location>
        <begin position="3"/>
        <end position="135"/>
    </location>
</feature>
<evidence type="ECO:0000313" key="3">
    <source>
        <dbReference type="EMBL" id="SDF44998.1"/>
    </source>
</evidence>
<dbReference type="PANTHER" id="PTHR46268:SF6">
    <property type="entry name" value="UNIVERSAL STRESS PROTEIN UP12"/>
    <property type="match status" value="1"/>
</dbReference>
<evidence type="ECO:0000256" key="1">
    <source>
        <dbReference type="ARBA" id="ARBA00008791"/>
    </source>
</evidence>
<dbReference type="Gene3D" id="3.40.50.620">
    <property type="entry name" value="HUPs"/>
    <property type="match status" value="1"/>
</dbReference>
<accession>A0A1G7L688</accession>
<name>A0A1G7L688_9EURY</name>
<dbReference type="PANTHER" id="PTHR46268">
    <property type="entry name" value="STRESS RESPONSE PROTEIN NHAX"/>
    <property type="match status" value="1"/>
</dbReference>
<dbReference type="EMBL" id="FNBK01000006">
    <property type="protein sequence ID" value="SDF44998.1"/>
    <property type="molecule type" value="Genomic_DNA"/>
</dbReference>
<dbReference type="RefSeq" id="WP_092691213.1">
    <property type="nucleotide sequence ID" value="NZ_FNBK01000006.1"/>
</dbReference>
<evidence type="ECO:0000313" key="4">
    <source>
        <dbReference type="Proteomes" id="UP000199076"/>
    </source>
</evidence>
<organism evidence="3 4">
    <name type="scientific">Halorientalis regularis</name>
    <dbReference type="NCBI Taxonomy" id="660518"/>
    <lineage>
        <taxon>Archaea</taxon>
        <taxon>Methanobacteriati</taxon>
        <taxon>Methanobacteriota</taxon>
        <taxon>Stenosarchaea group</taxon>
        <taxon>Halobacteria</taxon>
        <taxon>Halobacteriales</taxon>
        <taxon>Haloarculaceae</taxon>
        <taxon>Halorientalis</taxon>
    </lineage>
</organism>
<sequence length="141" mass="14978">MYHVLLATEDEPAALVDTVTDLPADPEEIEVTVLNVFEQFEVRDEGEAVSSEAIYDEDDVPESVTTAVDALEAAGVTARVRHEHGDPATVILETAAELDVDAIAVHGRKRSPVGKALFGSVTQAVLLDAEQPVLVATGDDD</sequence>
<dbReference type="Pfam" id="PF00582">
    <property type="entry name" value="Usp"/>
    <property type="match status" value="1"/>
</dbReference>
<dbReference type="STRING" id="660518.SAMN05216218_106180"/>
<proteinExistence type="inferred from homology"/>
<protein>
    <submittedName>
        <fullName evidence="3">Universal stress protein family protein</fullName>
    </submittedName>
</protein>
<dbReference type="SUPFAM" id="SSF52402">
    <property type="entry name" value="Adenine nucleotide alpha hydrolases-like"/>
    <property type="match status" value="1"/>
</dbReference>
<reference evidence="4" key="1">
    <citation type="submission" date="2016-10" db="EMBL/GenBank/DDBJ databases">
        <authorList>
            <person name="Varghese N."/>
            <person name="Submissions S."/>
        </authorList>
    </citation>
    <scope>NUCLEOTIDE SEQUENCE [LARGE SCALE GENOMIC DNA]</scope>
    <source>
        <strain evidence="4">IBRC-M 10760</strain>
    </source>
</reference>
<keyword evidence="4" id="KW-1185">Reference proteome</keyword>